<comment type="similarity">
    <text evidence="2 4">Belongs to the UDP-N-acetylglucosamine 2-epimerase family.</text>
</comment>
<dbReference type="OrthoDB" id="9803238at2"/>
<accession>A0A563DV89</accession>
<comment type="caution">
    <text evidence="6">The sequence shown here is derived from an EMBL/GenBank/DDBJ whole genome shotgun (WGS) entry which is preliminary data.</text>
</comment>
<dbReference type="PANTHER" id="PTHR43174">
    <property type="entry name" value="UDP-N-ACETYLGLUCOSAMINE 2-EPIMERASE"/>
    <property type="match status" value="1"/>
</dbReference>
<evidence type="ECO:0000313" key="6">
    <source>
        <dbReference type="EMBL" id="TWP34106.1"/>
    </source>
</evidence>
<evidence type="ECO:0000259" key="5">
    <source>
        <dbReference type="Pfam" id="PF02350"/>
    </source>
</evidence>
<dbReference type="EMBL" id="VCQV01000031">
    <property type="protein sequence ID" value="TWP34106.1"/>
    <property type="molecule type" value="Genomic_DNA"/>
</dbReference>
<keyword evidence="7" id="KW-1185">Reference proteome</keyword>
<dbReference type="InterPro" id="IPR029767">
    <property type="entry name" value="WecB-like"/>
</dbReference>
<reference evidence="6 7" key="2">
    <citation type="submission" date="2019-08" db="EMBL/GenBank/DDBJ databases">
        <title>Jejuicoccus antrihumi gen. nov., sp. nov., a new member of the family Dermacoccaceae isolated from a cave.</title>
        <authorList>
            <person name="Schumann P."/>
            <person name="Kim I.S."/>
        </authorList>
    </citation>
    <scope>NUCLEOTIDE SEQUENCE [LARGE SCALE GENOMIC DNA]</scope>
    <source>
        <strain evidence="6 7">C5-26</strain>
    </source>
</reference>
<evidence type="ECO:0000256" key="2">
    <source>
        <dbReference type="ARBA" id="ARBA00038209"/>
    </source>
</evidence>
<dbReference type="InterPro" id="IPR003331">
    <property type="entry name" value="UDP_GlcNAc_Epimerase_2_dom"/>
</dbReference>
<evidence type="ECO:0000256" key="4">
    <source>
        <dbReference type="RuleBase" id="RU003513"/>
    </source>
</evidence>
<evidence type="ECO:0000313" key="7">
    <source>
        <dbReference type="Proteomes" id="UP000320244"/>
    </source>
</evidence>
<dbReference type="PANTHER" id="PTHR43174:SF2">
    <property type="entry name" value="UDP-N-ACETYLGLUCOSAMINE 2-EPIMERASE"/>
    <property type="match status" value="1"/>
</dbReference>
<sequence>MMKSELALEVRRKVLVVVGTRPEAIKLLPVIRALRSDPRLEPLVVTTGQHPGVVESILGLDGVIPTADIGVGNTARGGLTDLFTAVMTGLEQFFLSQFEAAERPSSPGDESYPVACLVHGDTTSAAAAAMAAFHRRIPVVHVEAGLRTGGIRSPFPEELNRQLISRIATFHVAPTYANLQNLVREGVAVERIFVTGNTAIDALRWAAEQHAPYADPQLAILEDEDTPVVVVTAHRRENWGEGLQHIASAVARLADAYPRVRFVLPLHPDPRVAAPSGGAWTADRTCCLSRHWTTCSSPGCCAERSSRSATPEACRRRHQRWVSRSW</sequence>
<name>A0A563DV89_9MICO</name>
<feature type="domain" description="UDP-N-acetylglucosamine 2-epimerase" evidence="5">
    <location>
        <begin position="32"/>
        <end position="273"/>
    </location>
</feature>
<dbReference type="Pfam" id="PF02350">
    <property type="entry name" value="Epimerase_2"/>
    <property type="match status" value="1"/>
</dbReference>
<proteinExistence type="inferred from homology"/>
<dbReference type="SUPFAM" id="SSF53756">
    <property type="entry name" value="UDP-Glycosyltransferase/glycogen phosphorylase"/>
    <property type="match status" value="1"/>
</dbReference>
<dbReference type="Gene3D" id="3.40.50.2000">
    <property type="entry name" value="Glycogen Phosphorylase B"/>
    <property type="match status" value="2"/>
</dbReference>
<dbReference type="Proteomes" id="UP000320244">
    <property type="component" value="Unassembled WGS sequence"/>
</dbReference>
<keyword evidence="1 4" id="KW-0413">Isomerase</keyword>
<organism evidence="6 7">
    <name type="scientific">Leekyejoonella antrihumi</name>
    <dbReference type="NCBI Taxonomy" id="1660198"/>
    <lineage>
        <taxon>Bacteria</taxon>
        <taxon>Bacillati</taxon>
        <taxon>Actinomycetota</taxon>
        <taxon>Actinomycetes</taxon>
        <taxon>Micrococcales</taxon>
        <taxon>Dermacoccaceae</taxon>
        <taxon>Leekyejoonella</taxon>
    </lineage>
</organism>
<evidence type="ECO:0000256" key="1">
    <source>
        <dbReference type="ARBA" id="ARBA00023235"/>
    </source>
</evidence>
<dbReference type="AlphaFoldDB" id="A0A563DV89"/>
<dbReference type="GO" id="GO:0008761">
    <property type="term" value="F:UDP-N-acetylglucosamine 2-epimerase activity"/>
    <property type="evidence" value="ECO:0007669"/>
    <property type="project" value="UniProtKB-EC"/>
</dbReference>
<reference evidence="6 7" key="1">
    <citation type="submission" date="2019-05" db="EMBL/GenBank/DDBJ databases">
        <authorList>
            <person name="Lee S.D."/>
        </authorList>
    </citation>
    <scope>NUCLEOTIDE SEQUENCE [LARGE SCALE GENOMIC DNA]</scope>
    <source>
        <strain evidence="6 7">C5-26</strain>
    </source>
</reference>
<evidence type="ECO:0000256" key="3">
    <source>
        <dbReference type="ARBA" id="ARBA00038858"/>
    </source>
</evidence>
<dbReference type="NCBIfam" id="TIGR00236">
    <property type="entry name" value="wecB"/>
    <property type="match status" value="1"/>
</dbReference>
<protein>
    <recommendedName>
        <fullName evidence="3">UDP-N-acetylglucosamine 2-epimerase (non-hydrolyzing)</fullName>
        <ecNumber evidence="3">5.1.3.14</ecNumber>
    </recommendedName>
</protein>
<dbReference type="EC" id="5.1.3.14" evidence="3"/>
<gene>
    <name evidence="6" type="ORF">FGL98_18535</name>
</gene>